<protein>
    <recommendedName>
        <fullName evidence="3">Ran-GTPase activating protein 1 C-terminal domain-containing protein</fullName>
    </recommendedName>
</protein>
<dbReference type="Pfam" id="PF13516">
    <property type="entry name" value="LRR_6"/>
    <property type="match status" value="3"/>
</dbReference>
<reference evidence="2" key="1">
    <citation type="submission" date="2021-01" db="EMBL/GenBank/DDBJ databases">
        <authorList>
            <person name="Corre E."/>
            <person name="Pelletier E."/>
            <person name="Niang G."/>
            <person name="Scheremetjew M."/>
            <person name="Finn R."/>
            <person name="Kale V."/>
            <person name="Holt S."/>
            <person name="Cochrane G."/>
            <person name="Meng A."/>
            <person name="Brown T."/>
            <person name="Cohen L."/>
        </authorList>
    </citation>
    <scope>NUCLEOTIDE SEQUENCE</scope>
    <source>
        <strain evidence="2">CCMP127</strain>
    </source>
</reference>
<gene>
    <name evidence="2" type="ORF">ACOF00016_LOCUS8948</name>
</gene>
<dbReference type="InterPro" id="IPR001611">
    <property type="entry name" value="Leu-rich_rpt"/>
</dbReference>
<dbReference type="SMART" id="SM00368">
    <property type="entry name" value="LRR_RI"/>
    <property type="match status" value="4"/>
</dbReference>
<name>A0A7S3L4P0_9STRA</name>
<dbReference type="PANTHER" id="PTHR46761">
    <property type="entry name" value="RAN GTPASE-ACTIVATING PROTEIN 1"/>
    <property type="match status" value="1"/>
</dbReference>
<dbReference type="SUPFAM" id="SSF52047">
    <property type="entry name" value="RNI-like"/>
    <property type="match status" value="1"/>
</dbReference>
<dbReference type="PANTHER" id="PTHR46761:SF2">
    <property type="entry name" value="RAN GTPASE-ACTIVATING PROTEIN 1"/>
    <property type="match status" value="1"/>
</dbReference>
<evidence type="ECO:0000313" key="2">
    <source>
        <dbReference type="EMBL" id="CAE0411653.1"/>
    </source>
</evidence>
<evidence type="ECO:0008006" key="3">
    <source>
        <dbReference type="Google" id="ProtNLM"/>
    </source>
</evidence>
<dbReference type="Gene3D" id="3.80.10.10">
    <property type="entry name" value="Ribonuclease Inhibitor"/>
    <property type="match status" value="2"/>
</dbReference>
<dbReference type="InterPro" id="IPR045203">
    <property type="entry name" value="RanGAP1/2"/>
</dbReference>
<organism evidence="2">
    <name type="scientific">Amphora coffeiformis</name>
    <dbReference type="NCBI Taxonomy" id="265554"/>
    <lineage>
        <taxon>Eukaryota</taxon>
        <taxon>Sar</taxon>
        <taxon>Stramenopiles</taxon>
        <taxon>Ochrophyta</taxon>
        <taxon>Bacillariophyta</taxon>
        <taxon>Bacillariophyceae</taxon>
        <taxon>Bacillariophycidae</taxon>
        <taxon>Thalassiophysales</taxon>
        <taxon>Catenulaceae</taxon>
        <taxon>Amphora</taxon>
    </lineage>
</organism>
<dbReference type="EMBL" id="HBIM01010705">
    <property type="protein sequence ID" value="CAE0411653.1"/>
    <property type="molecule type" value="Transcribed_RNA"/>
</dbReference>
<evidence type="ECO:0000256" key="1">
    <source>
        <dbReference type="SAM" id="MobiDB-lite"/>
    </source>
</evidence>
<dbReference type="AlphaFoldDB" id="A0A7S3L4P0"/>
<proteinExistence type="predicted"/>
<accession>A0A7S3L4P0</accession>
<dbReference type="InterPro" id="IPR032675">
    <property type="entry name" value="LRR_dom_sf"/>
</dbReference>
<dbReference type="GO" id="GO:0005096">
    <property type="term" value="F:GTPase activator activity"/>
    <property type="evidence" value="ECO:0007669"/>
    <property type="project" value="InterPro"/>
</dbReference>
<feature type="region of interest" description="Disordered" evidence="1">
    <location>
        <begin position="419"/>
        <end position="440"/>
    </location>
</feature>
<sequence>MTSVTLTVGGDRNTIMKVADAEQILSRFQQELAQAGEGAKVETLNISCRVWKEETLNVLVDFLVEKVVPSIRYLNMDDVIASLETSIGLQTIRVLTGIFKNSPRLTRLDSSDNALGERAAEIMRPLFCLPTLKELRLVNDGMSAEVGVKLVEAFLPEGRETTSLTHLYLGKNQLGTGGAIQIAKIVRASPDLEYFSYRGSRPLKDGTKALLEAFAALAEGTEKLKLVKLDINDTTVGTGEEDDDCIEELITTLKKCPHLENLDLGEAMIGPDGTARVIQAITESGAKLKSLGLGSVDMRVEEAENGVDALCEIFTTDTGKHLEELVLENNELEDEGTAIIIQALATARMSNLKTLSLADNMIGEDGATALVEHKIDSLQVLDLSSNDDIPEELAIRLVRMYKGCQVLLADDIITQDLDEEEENDQAVEDLSGMLSQQKIS</sequence>